<organism evidence="3 4">
    <name type="scientific">Mesorhabditis belari</name>
    <dbReference type="NCBI Taxonomy" id="2138241"/>
    <lineage>
        <taxon>Eukaryota</taxon>
        <taxon>Metazoa</taxon>
        <taxon>Ecdysozoa</taxon>
        <taxon>Nematoda</taxon>
        <taxon>Chromadorea</taxon>
        <taxon>Rhabditida</taxon>
        <taxon>Rhabditina</taxon>
        <taxon>Rhabditomorpha</taxon>
        <taxon>Rhabditoidea</taxon>
        <taxon>Rhabditidae</taxon>
        <taxon>Mesorhabditinae</taxon>
        <taxon>Mesorhabditis</taxon>
    </lineage>
</organism>
<dbReference type="PANTHER" id="PTHR23317:SF76">
    <property type="entry name" value="LD20667P"/>
    <property type="match status" value="1"/>
</dbReference>
<dbReference type="WBParaSite" id="MBELARI_LOCUS1626">
    <property type="protein sequence ID" value="MBELARI_LOCUS1626"/>
    <property type="gene ID" value="MBELARI_LOCUS1626"/>
</dbReference>
<feature type="domain" description="Dedicator of cytokinesis C/D N-terminal" evidence="2">
    <location>
        <begin position="19"/>
        <end position="107"/>
    </location>
</feature>
<dbReference type="PANTHER" id="PTHR23317">
    <property type="entry name" value="DEDICATOR OF CYTOKINESIS DOCK"/>
    <property type="match status" value="1"/>
</dbReference>
<dbReference type="AlphaFoldDB" id="A0AAF3J4U4"/>
<reference evidence="4" key="1">
    <citation type="submission" date="2024-02" db="UniProtKB">
        <authorList>
            <consortium name="WormBaseParasite"/>
        </authorList>
    </citation>
    <scope>IDENTIFICATION</scope>
</reference>
<protein>
    <recommendedName>
        <fullName evidence="2">Dedicator of cytokinesis C/D N-terminal domain-containing protein</fullName>
    </recommendedName>
</protein>
<keyword evidence="1" id="KW-0732">Signal</keyword>
<feature type="signal peptide" evidence="1">
    <location>
        <begin position="1"/>
        <end position="24"/>
    </location>
</feature>
<dbReference type="GO" id="GO:0007264">
    <property type="term" value="P:small GTPase-mediated signal transduction"/>
    <property type="evidence" value="ECO:0007669"/>
    <property type="project" value="InterPro"/>
</dbReference>
<evidence type="ECO:0000313" key="3">
    <source>
        <dbReference type="Proteomes" id="UP000887575"/>
    </source>
</evidence>
<evidence type="ECO:0000256" key="1">
    <source>
        <dbReference type="SAM" id="SignalP"/>
    </source>
</evidence>
<feature type="chain" id="PRO_5042035608" description="Dedicator of cytokinesis C/D N-terminal domain-containing protein" evidence="1">
    <location>
        <begin position="25"/>
        <end position="230"/>
    </location>
</feature>
<evidence type="ECO:0000259" key="2">
    <source>
        <dbReference type="Pfam" id="PF11878"/>
    </source>
</evidence>
<dbReference type="Proteomes" id="UP000887575">
    <property type="component" value="Unassembled WGS sequence"/>
</dbReference>
<accession>A0AAF3J4U4</accession>
<dbReference type="Pfam" id="PF11878">
    <property type="entry name" value="DOCK_C-D_N"/>
    <property type="match status" value="1"/>
</dbReference>
<dbReference type="InterPro" id="IPR021816">
    <property type="entry name" value="DOCK_C/D_N"/>
</dbReference>
<sequence length="230" mass="26329">METLNRRWFYWMWLIQWMLKRVSEFPADDVEVRIVAREQPTLDPPVNVDLNLETVDPHVRDVATALSDSFSLVQRRYQQFGSGDAYVRMLIERPIVARNAPMHNFENESILSDRLTRSATSGDAQVESRLNLSQPDPVIPNITQRLTPGQMDASNEARRLTGRQQQNLVNLLPPQDENDVIEKGSSPPFPEERGSHKLIIKVVKLHIEPSFEPIFGSIALYDAKMKKKGL</sequence>
<dbReference type="InterPro" id="IPR026791">
    <property type="entry name" value="DOCK"/>
</dbReference>
<evidence type="ECO:0000313" key="4">
    <source>
        <dbReference type="WBParaSite" id="MBELARI_LOCUS1626"/>
    </source>
</evidence>
<proteinExistence type="predicted"/>
<dbReference type="GO" id="GO:0005085">
    <property type="term" value="F:guanyl-nucleotide exchange factor activity"/>
    <property type="evidence" value="ECO:0007669"/>
    <property type="project" value="InterPro"/>
</dbReference>
<name>A0AAF3J4U4_9BILA</name>
<keyword evidence="3" id="KW-1185">Reference proteome</keyword>